<dbReference type="EMBL" id="CP058627">
    <property type="protein sequence ID" value="QLG87132.1"/>
    <property type="molecule type" value="Genomic_DNA"/>
</dbReference>
<gene>
    <name evidence="1" type="ORF">HQ393_02090</name>
</gene>
<dbReference type="RefSeq" id="WP_179357218.1">
    <property type="nucleotide sequence ID" value="NZ_CP058627.1"/>
</dbReference>
<organism evidence="1 2">
    <name type="scientific">Chitinibacter bivalviorum</name>
    <dbReference type="NCBI Taxonomy" id="2739434"/>
    <lineage>
        <taxon>Bacteria</taxon>
        <taxon>Pseudomonadati</taxon>
        <taxon>Pseudomonadota</taxon>
        <taxon>Betaproteobacteria</taxon>
        <taxon>Neisseriales</taxon>
        <taxon>Chitinibacteraceae</taxon>
        <taxon>Chitinibacter</taxon>
    </lineage>
</organism>
<reference evidence="1 2" key="1">
    <citation type="submission" date="2020-07" db="EMBL/GenBank/DDBJ databases">
        <title>Complete genome sequence of Chitinibacter sp. 2T18.</title>
        <authorList>
            <person name="Bae J.-W."/>
            <person name="Choi J.-W."/>
        </authorList>
    </citation>
    <scope>NUCLEOTIDE SEQUENCE [LARGE SCALE GENOMIC DNA]</scope>
    <source>
        <strain evidence="1 2">2T18</strain>
    </source>
</reference>
<dbReference type="Proteomes" id="UP000509597">
    <property type="component" value="Chromosome"/>
</dbReference>
<accession>A0A7H9BFD7</accession>
<protein>
    <submittedName>
        <fullName evidence="1">DUF1289 domain-containing protein</fullName>
    </submittedName>
</protein>
<dbReference type="PANTHER" id="PTHR35175">
    <property type="entry name" value="DUF1289 DOMAIN-CONTAINING PROTEIN"/>
    <property type="match status" value="1"/>
</dbReference>
<name>A0A7H9BFD7_9NEIS</name>
<dbReference type="InterPro" id="IPR010710">
    <property type="entry name" value="DUF1289"/>
</dbReference>
<keyword evidence="2" id="KW-1185">Reference proteome</keyword>
<sequence length="73" mass="8145">MSEKQNRPDSPCVAVCSTAVGDDVCRGCGRTMQEVAMWVALPPEQKDAVWQRLEQFWAKKGVAPPWLARDKKG</sequence>
<dbReference type="KEGG" id="chiz:HQ393_02090"/>
<evidence type="ECO:0000313" key="1">
    <source>
        <dbReference type="EMBL" id="QLG87132.1"/>
    </source>
</evidence>
<dbReference type="PANTHER" id="PTHR35175:SF1">
    <property type="entry name" value="OXIDOREDUCTASE"/>
    <property type="match status" value="1"/>
</dbReference>
<proteinExistence type="predicted"/>
<dbReference type="AlphaFoldDB" id="A0A7H9BFD7"/>
<dbReference type="Pfam" id="PF06945">
    <property type="entry name" value="DUF1289"/>
    <property type="match status" value="1"/>
</dbReference>
<evidence type="ECO:0000313" key="2">
    <source>
        <dbReference type="Proteomes" id="UP000509597"/>
    </source>
</evidence>